<evidence type="ECO:0000256" key="4">
    <source>
        <dbReference type="SAM" id="Phobius"/>
    </source>
</evidence>
<dbReference type="Pfam" id="PF05903">
    <property type="entry name" value="Peptidase_C97"/>
    <property type="match status" value="1"/>
</dbReference>
<reference evidence="6 8" key="1">
    <citation type="journal article" date="2017" name="Nature">
        <title>The sunflower genome provides insights into oil metabolism, flowering and Asterid evolution.</title>
        <authorList>
            <person name="Badouin H."/>
            <person name="Gouzy J."/>
            <person name="Grassa C.J."/>
            <person name="Murat F."/>
            <person name="Staton S.E."/>
            <person name="Cottret L."/>
            <person name="Lelandais-Briere C."/>
            <person name="Owens G.L."/>
            <person name="Carrere S."/>
            <person name="Mayjonade B."/>
            <person name="Legrand L."/>
            <person name="Gill N."/>
            <person name="Kane N.C."/>
            <person name="Bowers J.E."/>
            <person name="Hubner S."/>
            <person name="Bellec A."/>
            <person name="Berard A."/>
            <person name="Berges H."/>
            <person name="Blanchet N."/>
            <person name="Boniface M.C."/>
            <person name="Brunel D."/>
            <person name="Catrice O."/>
            <person name="Chaidir N."/>
            <person name="Claudel C."/>
            <person name="Donnadieu C."/>
            <person name="Faraut T."/>
            <person name="Fievet G."/>
            <person name="Helmstetter N."/>
            <person name="King M."/>
            <person name="Knapp S.J."/>
            <person name="Lai Z."/>
            <person name="Le Paslier M.C."/>
            <person name="Lippi Y."/>
            <person name="Lorenzon L."/>
            <person name="Mandel J.R."/>
            <person name="Marage G."/>
            <person name="Marchand G."/>
            <person name="Marquand E."/>
            <person name="Bret-Mestries E."/>
            <person name="Morien E."/>
            <person name="Nambeesan S."/>
            <person name="Nguyen T."/>
            <person name="Pegot-Espagnet P."/>
            <person name="Pouilly N."/>
            <person name="Raftis F."/>
            <person name="Sallet E."/>
            <person name="Schiex T."/>
            <person name="Thomas J."/>
            <person name="Vandecasteele C."/>
            <person name="Vares D."/>
            <person name="Vear F."/>
            <person name="Vautrin S."/>
            <person name="Crespi M."/>
            <person name="Mangin B."/>
            <person name="Burke J.M."/>
            <person name="Salse J."/>
            <person name="Munos S."/>
            <person name="Vincourt P."/>
            <person name="Rieseberg L.H."/>
            <person name="Langlade N.B."/>
        </authorList>
    </citation>
    <scope>NUCLEOTIDE SEQUENCE [LARGE SCALE GENOMIC DNA]</scope>
    <source>
        <strain evidence="8">cv. SF193</strain>
        <tissue evidence="6">Leaves</tissue>
    </source>
</reference>
<keyword evidence="3" id="KW-0378">Hydrolase</keyword>
<protein>
    <submittedName>
        <fullName evidence="6 7">PPPDE putative peptidase domain-containing protein</fullName>
    </submittedName>
</protein>
<evidence type="ECO:0000313" key="7">
    <source>
        <dbReference type="EMBL" id="OTG03905.1"/>
    </source>
</evidence>
<gene>
    <name evidence="7" type="ORF">HannXRQ_Chr12g0356461</name>
    <name evidence="6" type="ORF">HanXRQr2_Chr12g0523671</name>
</gene>
<dbReference type="PANTHER" id="PTHR12378">
    <property type="entry name" value="DESUMOYLATING ISOPEPTIDASE"/>
    <property type="match status" value="1"/>
</dbReference>
<evidence type="ECO:0000256" key="2">
    <source>
        <dbReference type="ARBA" id="ARBA00022670"/>
    </source>
</evidence>
<feature type="domain" description="PPPDE" evidence="5">
    <location>
        <begin position="26"/>
        <end position="152"/>
    </location>
</feature>
<dbReference type="GO" id="GO:0101005">
    <property type="term" value="F:deubiquitinase activity"/>
    <property type="evidence" value="ECO:0000318"/>
    <property type="project" value="GO_Central"/>
</dbReference>
<dbReference type="AlphaFoldDB" id="A0A251SYG0"/>
<dbReference type="InParanoid" id="A0A251SYG0"/>
<dbReference type="PROSITE" id="PS51858">
    <property type="entry name" value="PPPDE"/>
    <property type="match status" value="1"/>
</dbReference>
<comment type="similarity">
    <text evidence="1">Belongs to the DeSI family.</text>
</comment>
<dbReference type="EMBL" id="MNCJ02000327">
    <property type="protein sequence ID" value="KAF5776384.1"/>
    <property type="molecule type" value="Genomic_DNA"/>
</dbReference>
<sequence>MTRNALGWTIIHVYHYTWSNGVFKFHSLLFFFYLCLILMIHEKKNDGWELVAVYGMEYAFGAHDYSISGVFEVEPRTCPGFIYRCSISLRHTNMSPSEFRAFIETIASEYNGDTYHLISKNCKNFTDDISQRLNCKGIPGWVNRLAKLGKEM</sequence>
<keyword evidence="4" id="KW-0472">Membrane</keyword>
<dbReference type="SMART" id="SM01179">
    <property type="entry name" value="DUF862"/>
    <property type="match status" value="1"/>
</dbReference>
<accession>A0A251SYG0</accession>
<reference evidence="7" key="2">
    <citation type="submission" date="2017-02" db="EMBL/GenBank/DDBJ databases">
        <title>Sunflower complete genome.</title>
        <authorList>
            <person name="Langlade N."/>
            <person name="Munos S."/>
        </authorList>
    </citation>
    <scope>NUCLEOTIDE SEQUENCE [LARGE SCALE GENOMIC DNA]</scope>
    <source>
        <tissue evidence="7">Leaves</tissue>
    </source>
</reference>
<keyword evidence="8" id="KW-1185">Reference proteome</keyword>
<evidence type="ECO:0000313" key="8">
    <source>
        <dbReference type="Proteomes" id="UP000215914"/>
    </source>
</evidence>
<dbReference type="Gene3D" id="3.90.1720.30">
    <property type="entry name" value="PPPDE domains"/>
    <property type="match status" value="1"/>
</dbReference>
<evidence type="ECO:0000259" key="5">
    <source>
        <dbReference type="PROSITE" id="PS51858"/>
    </source>
</evidence>
<dbReference type="EMBL" id="CM007901">
    <property type="protein sequence ID" value="OTG03905.1"/>
    <property type="molecule type" value="Genomic_DNA"/>
</dbReference>
<dbReference type="GO" id="GO:0006508">
    <property type="term" value="P:proteolysis"/>
    <property type="evidence" value="ECO:0007669"/>
    <property type="project" value="UniProtKB-KW"/>
</dbReference>
<keyword evidence="4" id="KW-1133">Transmembrane helix</keyword>
<evidence type="ECO:0000313" key="6">
    <source>
        <dbReference type="EMBL" id="KAF5776384.1"/>
    </source>
</evidence>
<organism evidence="7 8">
    <name type="scientific">Helianthus annuus</name>
    <name type="common">Common sunflower</name>
    <dbReference type="NCBI Taxonomy" id="4232"/>
    <lineage>
        <taxon>Eukaryota</taxon>
        <taxon>Viridiplantae</taxon>
        <taxon>Streptophyta</taxon>
        <taxon>Embryophyta</taxon>
        <taxon>Tracheophyta</taxon>
        <taxon>Spermatophyta</taxon>
        <taxon>Magnoliopsida</taxon>
        <taxon>eudicotyledons</taxon>
        <taxon>Gunneridae</taxon>
        <taxon>Pentapetalae</taxon>
        <taxon>asterids</taxon>
        <taxon>campanulids</taxon>
        <taxon>Asterales</taxon>
        <taxon>Asteraceae</taxon>
        <taxon>Asteroideae</taxon>
        <taxon>Heliantheae alliance</taxon>
        <taxon>Heliantheae</taxon>
        <taxon>Helianthus</taxon>
    </lineage>
</organism>
<evidence type="ECO:0000256" key="3">
    <source>
        <dbReference type="ARBA" id="ARBA00022801"/>
    </source>
</evidence>
<evidence type="ECO:0000256" key="1">
    <source>
        <dbReference type="ARBA" id="ARBA00008140"/>
    </source>
</evidence>
<dbReference type="InterPro" id="IPR008580">
    <property type="entry name" value="PPPDE_dom"/>
</dbReference>
<reference evidence="6" key="3">
    <citation type="submission" date="2020-06" db="EMBL/GenBank/DDBJ databases">
        <title>Helianthus annuus Genome sequencing and assembly Release 2.</title>
        <authorList>
            <person name="Gouzy J."/>
            <person name="Langlade N."/>
            <person name="Munos S."/>
        </authorList>
    </citation>
    <scope>NUCLEOTIDE SEQUENCE</scope>
    <source>
        <tissue evidence="6">Leaves</tissue>
    </source>
</reference>
<keyword evidence="2" id="KW-0645">Protease</keyword>
<keyword evidence="4" id="KW-0812">Transmembrane</keyword>
<dbReference type="Proteomes" id="UP000215914">
    <property type="component" value="Chromosome 12"/>
</dbReference>
<dbReference type="PANTHER" id="PTHR12378:SF61">
    <property type="entry name" value="PUTATIVE PEPTIDASE DOMAIN-CONTAINING PROTEIN-RELATED"/>
    <property type="match status" value="1"/>
</dbReference>
<proteinExistence type="inferred from homology"/>
<dbReference type="Gramene" id="mRNA:HanXRQr2_Chr12g0523671">
    <property type="protein sequence ID" value="CDS:HanXRQr2_Chr12g0523671.1"/>
    <property type="gene ID" value="HanXRQr2_Chr12g0523671"/>
</dbReference>
<dbReference type="InterPro" id="IPR042266">
    <property type="entry name" value="PPPDE_sf"/>
</dbReference>
<feature type="transmembrane region" description="Helical" evidence="4">
    <location>
        <begin position="22"/>
        <end position="40"/>
    </location>
</feature>
<name>A0A251SYG0_HELAN</name>